<feature type="compositionally biased region" description="Polar residues" evidence="1">
    <location>
        <begin position="30"/>
        <end position="47"/>
    </location>
</feature>
<protein>
    <submittedName>
        <fullName evidence="2">Putative glutathione-dependent formaldehyde-activating enzyme</fullName>
    </submittedName>
</protein>
<keyword evidence="3" id="KW-1185">Reference proteome</keyword>
<dbReference type="Proteomes" id="UP000054516">
    <property type="component" value="Unassembled WGS sequence"/>
</dbReference>
<evidence type="ECO:0000256" key="1">
    <source>
        <dbReference type="SAM" id="MobiDB-lite"/>
    </source>
</evidence>
<dbReference type="Gene3D" id="2.170.150.70">
    <property type="match status" value="1"/>
</dbReference>
<dbReference type="OrthoDB" id="2993351at2759"/>
<dbReference type="STRING" id="77044.A0A1W2TI63"/>
<evidence type="ECO:0000313" key="2">
    <source>
        <dbReference type="EMBL" id="GAP87851.2"/>
    </source>
</evidence>
<feature type="compositionally biased region" description="Basic and acidic residues" evidence="1">
    <location>
        <begin position="48"/>
        <end position="57"/>
    </location>
</feature>
<name>A0A1W2TI63_ROSNE</name>
<dbReference type="OMA" id="WHNNGRE"/>
<feature type="region of interest" description="Disordered" evidence="1">
    <location>
        <begin position="30"/>
        <end position="57"/>
    </location>
</feature>
<dbReference type="AlphaFoldDB" id="A0A1W2TI63"/>
<evidence type="ECO:0000313" key="3">
    <source>
        <dbReference type="Proteomes" id="UP000054516"/>
    </source>
</evidence>
<dbReference type="EMBL" id="DF977461">
    <property type="protein sequence ID" value="GAP87851.2"/>
    <property type="molecule type" value="Genomic_DNA"/>
</dbReference>
<proteinExistence type="predicted"/>
<reference evidence="2" key="1">
    <citation type="submission" date="2016-03" db="EMBL/GenBank/DDBJ databases">
        <title>Draft genome sequence of Rosellinia necatrix.</title>
        <authorList>
            <person name="Kanematsu S."/>
        </authorList>
    </citation>
    <scope>NUCLEOTIDE SEQUENCE [LARGE SCALE GENOMIC DNA]</scope>
    <source>
        <strain evidence="2">W97</strain>
    </source>
</reference>
<accession>A0A1W2TI63</accession>
<organism evidence="2">
    <name type="scientific">Rosellinia necatrix</name>
    <name type="common">White root-rot fungus</name>
    <dbReference type="NCBI Taxonomy" id="77044"/>
    <lineage>
        <taxon>Eukaryota</taxon>
        <taxon>Fungi</taxon>
        <taxon>Dikarya</taxon>
        <taxon>Ascomycota</taxon>
        <taxon>Pezizomycotina</taxon>
        <taxon>Sordariomycetes</taxon>
        <taxon>Xylariomycetidae</taxon>
        <taxon>Xylariales</taxon>
        <taxon>Xylariaceae</taxon>
        <taxon>Rosellinia</taxon>
    </lineage>
</organism>
<sequence>MIYLDPDSPHSRHSYVVTEIDSFISHTYSTSTPPLRLSAISNPARPSQTDRPDPDARDVVWHNNGRERCANYRFNTRQKDQMFCPRCGASLGIDFREVKTPHQYGFSVRTIYGIDLDKLLFQQGDGINTVAPAGDLSGHYWDEEKQEMK</sequence>
<gene>
    <name evidence="2" type="ORF">SAMD00023353_1601580</name>
</gene>